<feature type="transmembrane region" description="Helical" evidence="1">
    <location>
        <begin position="21"/>
        <end position="42"/>
    </location>
</feature>
<evidence type="ECO:0008006" key="4">
    <source>
        <dbReference type="Google" id="ProtNLM"/>
    </source>
</evidence>
<keyword evidence="1" id="KW-0812">Transmembrane</keyword>
<evidence type="ECO:0000256" key="1">
    <source>
        <dbReference type="SAM" id="Phobius"/>
    </source>
</evidence>
<comment type="caution">
    <text evidence="2">The sequence shown here is derived from an EMBL/GenBank/DDBJ whole genome shotgun (WGS) entry which is preliminary data.</text>
</comment>
<feature type="transmembrane region" description="Helical" evidence="1">
    <location>
        <begin position="122"/>
        <end position="140"/>
    </location>
</feature>
<reference evidence="2 3" key="1">
    <citation type="submission" date="2019-08" db="EMBL/GenBank/DDBJ databases">
        <title>In-depth cultivation of the pig gut microbiome towards novel bacterial diversity and tailored functional studies.</title>
        <authorList>
            <person name="Wylensek D."/>
            <person name="Hitch T.C.A."/>
            <person name="Clavel T."/>
        </authorList>
    </citation>
    <scope>NUCLEOTIDE SEQUENCE [LARGE SCALE GENOMIC DNA]</scope>
    <source>
        <strain evidence="2 3">WCA-389-WT-23D1</strain>
    </source>
</reference>
<feature type="transmembrane region" description="Helical" evidence="1">
    <location>
        <begin position="90"/>
        <end position="110"/>
    </location>
</feature>
<accession>A0A7X2TCQ8</accession>
<feature type="transmembrane region" description="Helical" evidence="1">
    <location>
        <begin position="219"/>
        <end position="238"/>
    </location>
</feature>
<evidence type="ECO:0000313" key="3">
    <source>
        <dbReference type="Proteomes" id="UP000429958"/>
    </source>
</evidence>
<dbReference type="Proteomes" id="UP000429958">
    <property type="component" value="Unassembled WGS sequence"/>
</dbReference>
<name>A0A7X2TCQ8_9CLOT</name>
<dbReference type="AlphaFoldDB" id="A0A7X2TCQ8"/>
<proteinExistence type="predicted"/>
<sequence>MNQQQGRKGLRNMTEKASQNFCRFAAAAVWIWIIGVRIAWYMQNPDPVWAGDTSTYVNYSFSELLKLNFSHRTPVYPFILRICKIIFEDHYLTVVVILQNVVSVISIYFLNRTIKIITRNDWIALFIIFAFGNDLGIIRWDQYILTESFSVSVATIWLYFIVCYIYNPKVTTGVSTVAITFIMTFLKPAFLIWNIFLLAFFVLRFIIYKYERVILKKTIVACIGTLCLIGIYCGLYKVKNGVFNITNQAPRHLITDLLISDLYKAYPDKELVNKIEDIYLKENEERGLYAAAWAVLDMFGDNSYSQNSNALEFGKVCIKNDFEGYVKYIAKKIILNSGWKFWDNWDSIKYKNSTIKYMLIPARYVFNFMRSIYLWGIGAAEAAYCIYYSVKFRKIPWIHFGISILLLINLLFIYIGTYDEFIRSSVYVLPFAYCSIGVFMHGTICKLCLHKN</sequence>
<evidence type="ECO:0000313" key="2">
    <source>
        <dbReference type="EMBL" id="MSS36790.1"/>
    </source>
</evidence>
<organism evidence="2 3">
    <name type="scientific">Clostridium porci</name>
    <dbReference type="NCBI Taxonomy" id="2605778"/>
    <lineage>
        <taxon>Bacteria</taxon>
        <taxon>Bacillati</taxon>
        <taxon>Bacillota</taxon>
        <taxon>Clostridia</taxon>
        <taxon>Eubacteriales</taxon>
        <taxon>Clostridiaceae</taxon>
        <taxon>Clostridium</taxon>
    </lineage>
</organism>
<keyword evidence="1" id="KW-1133">Transmembrane helix</keyword>
<feature type="transmembrane region" description="Helical" evidence="1">
    <location>
        <begin position="190"/>
        <end position="207"/>
    </location>
</feature>
<feature type="transmembrane region" description="Helical" evidence="1">
    <location>
        <begin position="397"/>
        <end position="415"/>
    </location>
</feature>
<protein>
    <recommendedName>
        <fullName evidence="4">Glycosyltransferase RgtA/B/C/D-like domain-containing protein</fullName>
    </recommendedName>
</protein>
<feature type="transmembrane region" description="Helical" evidence="1">
    <location>
        <begin position="427"/>
        <end position="449"/>
    </location>
</feature>
<keyword evidence="1" id="KW-0472">Membrane</keyword>
<gene>
    <name evidence="2" type="ORF">FYJ39_09450</name>
</gene>
<keyword evidence="3" id="KW-1185">Reference proteome</keyword>
<dbReference type="EMBL" id="VUMD01000007">
    <property type="protein sequence ID" value="MSS36790.1"/>
    <property type="molecule type" value="Genomic_DNA"/>
</dbReference>
<dbReference type="RefSeq" id="WP_154472230.1">
    <property type="nucleotide sequence ID" value="NZ_VUMD01000007.1"/>
</dbReference>
<feature type="transmembrane region" description="Helical" evidence="1">
    <location>
        <begin position="372"/>
        <end position="390"/>
    </location>
</feature>